<reference evidence="10" key="1">
    <citation type="journal article" date="2017" name="J. Antimicrob. Chemother.">
        <title>Emergence and genomic analysis of MDR Laribacter hongkongensis strain HLGZ1 from Guangzhou, China.</title>
        <authorList>
            <person name="Wu H.K."/>
            <person name="Chen J.H."/>
            <person name="Yang L."/>
            <person name="Li A.R."/>
            <person name="Su D.H."/>
            <person name="Lin Y.P."/>
            <person name="Chen D.Q."/>
        </authorList>
    </citation>
    <scope>NUCLEOTIDE SEQUENCE</scope>
    <source>
        <strain evidence="10">HLGZ1</strain>
    </source>
</reference>
<dbReference type="NCBIfam" id="NF004371">
    <property type="entry name" value="PRK05740.1-1"/>
    <property type="match status" value="1"/>
</dbReference>
<dbReference type="GO" id="GO:0043952">
    <property type="term" value="P:protein transport by the Sec complex"/>
    <property type="evidence" value="ECO:0007669"/>
    <property type="project" value="UniProtKB-UniRule"/>
</dbReference>
<evidence type="ECO:0000313" key="13">
    <source>
        <dbReference type="Proteomes" id="UP001200247"/>
    </source>
</evidence>
<keyword evidence="6 9" id="KW-1133">Transmembrane helix</keyword>
<dbReference type="AlphaFoldDB" id="A0A248LEX5"/>
<evidence type="ECO:0000313" key="10">
    <source>
        <dbReference type="EMBL" id="ASJ23071.1"/>
    </source>
</evidence>
<name>A0A248LEX5_9NEIS</name>
<evidence type="ECO:0000256" key="6">
    <source>
        <dbReference type="ARBA" id="ARBA00022989"/>
    </source>
</evidence>
<comment type="similarity">
    <text evidence="9">Belongs to the SecE/SEC61-gamma family.</text>
</comment>
<dbReference type="GO" id="GO:0009306">
    <property type="term" value="P:protein secretion"/>
    <property type="evidence" value="ECO:0007669"/>
    <property type="project" value="UniProtKB-UniRule"/>
</dbReference>
<evidence type="ECO:0000256" key="5">
    <source>
        <dbReference type="ARBA" id="ARBA00022927"/>
    </source>
</evidence>
<reference evidence="11 13" key="4">
    <citation type="submission" date="2021-10" db="EMBL/GenBank/DDBJ databases">
        <title>Whole-genome sequencing analysis of Laribacter hongkongensis: virulence gene profiles, carbohydrate-active enzyme prediction, and antimicrobial resistance characterization.</title>
        <authorList>
            <person name="Yuan P."/>
            <person name="Zhan Y."/>
            <person name="Chen D."/>
        </authorList>
    </citation>
    <scope>NUCLEOTIDE SEQUENCE [LARGE SCALE GENOMIC DNA]</scope>
    <source>
        <strain evidence="11 13">W67</strain>
    </source>
</reference>
<dbReference type="InterPro" id="IPR038379">
    <property type="entry name" value="SecE_sf"/>
</dbReference>
<dbReference type="Proteomes" id="UP000197424">
    <property type="component" value="Chromosome"/>
</dbReference>
<keyword evidence="7 9" id="KW-0811">Translocation</keyword>
<dbReference type="EMBL" id="CP022115">
    <property type="protein sequence ID" value="ASJ23071.1"/>
    <property type="molecule type" value="Genomic_DNA"/>
</dbReference>
<feature type="transmembrane region" description="Helical" evidence="9">
    <location>
        <begin position="32"/>
        <end position="53"/>
    </location>
</feature>
<evidence type="ECO:0000256" key="4">
    <source>
        <dbReference type="ARBA" id="ARBA00022692"/>
    </source>
</evidence>
<dbReference type="RefSeq" id="WP_088859904.1">
    <property type="nucleotide sequence ID" value="NZ_CP022115.1"/>
</dbReference>
<dbReference type="GO" id="GO:0008320">
    <property type="term" value="F:protein transmembrane transporter activity"/>
    <property type="evidence" value="ECO:0007669"/>
    <property type="project" value="UniProtKB-UniRule"/>
</dbReference>
<dbReference type="Pfam" id="PF00584">
    <property type="entry name" value="SecE"/>
    <property type="match status" value="1"/>
</dbReference>
<evidence type="ECO:0000256" key="8">
    <source>
        <dbReference type="ARBA" id="ARBA00023136"/>
    </source>
</evidence>
<evidence type="ECO:0000256" key="3">
    <source>
        <dbReference type="ARBA" id="ARBA00022475"/>
    </source>
</evidence>
<protein>
    <recommendedName>
        <fullName evidence="9">Protein translocase subunit SecE</fullName>
    </recommendedName>
</protein>
<organism evidence="10 12">
    <name type="scientific">Laribacter hongkongensis</name>
    <dbReference type="NCBI Taxonomy" id="168471"/>
    <lineage>
        <taxon>Bacteria</taxon>
        <taxon>Pseudomonadati</taxon>
        <taxon>Pseudomonadota</taxon>
        <taxon>Betaproteobacteria</taxon>
        <taxon>Neisseriales</taxon>
        <taxon>Aquaspirillaceae</taxon>
        <taxon>Laribacter</taxon>
    </lineage>
</organism>
<gene>
    <name evidence="9 10" type="primary">secE</name>
    <name evidence="11" type="ORF">LH440_15050</name>
    <name evidence="10" type="ORF">LHGZ1_0240</name>
</gene>
<dbReference type="HAMAP" id="MF_00422">
    <property type="entry name" value="SecE"/>
    <property type="match status" value="1"/>
</dbReference>
<feature type="transmembrane region" description="Helical" evidence="9">
    <location>
        <begin position="80"/>
        <end position="101"/>
    </location>
</feature>
<comment type="function">
    <text evidence="9">Essential subunit of the Sec protein translocation channel SecYEG. Clamps together the 2 halves of SecY. May contact the channel plug during translocation.</text>
</comment>
<comment type="subunit">
    <text evidence="9">Component of the Sec protein translocase complex. Heterotrimer consisting of SecY, SecE and SecG subunits. The heterotrimers can form oligomers, although 1 heterotrimer is thought to be able to translocate proteins. Interacts with the ribosome. Interacts with SecDF, and other proteins may be involved. Interacts with SecA.</text>
</comment>
<dbReference type="InterPro" id="IPR005807">
    <property type="entry name" value="SecE_bac"/>
</dbReference>
<comment type="subcellular location">
    <subcellularLocation>
        <location evidence="1">Membrane</location>
    </subcellularLocation>
</comment>
<dbReference type="InterPro" id="IPR001901">
    <property type="entry name" value="Translocase_SecE/Sec61-g"/>
</dbReference>
<dbReference type="PANTHER" id="PTHR33910">
    <property type="entry name" value="PROTEIN TRANSLOCASE SUBUNIT SECE"/>
    <property type="match status" value="1"/>
</dbReference>
<feature type="transmembrane region" description="Helical" evidence="9">
    <location>
        <begin position="7"/>
        <end position="26"/>
    </location>
</feature>
<evidence type="ECO:0000313" key="11">
    <source>
        <dbReference type="EMBL" id="MCG9027193.1"/>
    </source>
</evidence>
<dbReference type="Proteomes" id="UP001200247">
    <property type="component" value="Unassembled WGS sequence"/>
</dbReference>
<sequence>MELQDKLKLVLAGLLVVAGVAGYYLIPESQTVARVAMVVAGVLLAAGAVWLSAPGKSFVTYAQDSVGEAKKVVWPTRKEATQLTGLVFLFVLVLALFMWLVDSGLSWLFYDLILGRG</sequence>
<dbReference type="Gene3D" id="1.20.5.1030">
    <property type="entry name" value="Preprotein translocase secy subunit"/>
    <property type="match status" value="1"/>
</dbReference>
<dbReference type="PRINTS" id="PR01650">
    <property type="entry name" value="SECETRNLCASE"/>
</dbReference>
<reference evidence="10" key="3">
    <citation type="submission" date="2017-06" db="EMBL/GenBank/DDBJ databases">
        <authorList>
            <person name="Kim H.J."/>
            <person name="Triplett B.A."/>
        </authorList>
    </citation>
    <scope>NUCLEOTIDE SEQUENCE</scope>
    <source>
        <strain evidence="10">HLGZ1</strain>
    </source>
</reference>
<dbReference type="PANTHER" id="PTHR33910:SF1">
    <property type="entry name" value="PROTEIN TRANSLOCASE SUBUNIT SECE"/>
    <property type="match status" value="1"/>
</dbReference>
<proteinExistence type="inferred from homology"/>
<evidence type="ECO:0000256" key="2">
    <source>
        <dbReference type="ARBA" id="ARBA00022448"/>
    </source>
</evidence>
<evidence type="ECO:0000256" key="1">
    <source>
        <dbReference type="ARBA" id="ARBA00004370"/>
    </source>
</evidence>
<evidence type="ECO:0000313" key="12">
    <source>
        <dbReference type="Proteomes" id="UP000197424"/>
    </source>
</evidence>
<dbReference type="EMBL" id="JAJAXM010000041">
    <property type="protein sequence ID" value="MCG9027193.1"/>
    <property type="molecule type" value="Genomic_DNA"/>
</dbReference>
<evidence type="ECO:0000256" key="7">
    <source>
        <dbReference type="ARBA" id="ARBA00023010"/>
    </source>
</evidence>
<keyword evidence="2 9" id="KW-0813">Transport</keyword>
<dbReference type="NCBIfam" id="TIGR00964">
    <property type="entry name" value="secE_bact"/>
    <property type="match status" value="1"/>
</dbReference>
<comment type="caution">
    <text evidence="9">Lacks conserved residue(s) required for the propagation of feature annotation.</text>
</comment>
<accession>A0A248LEX5</accession>
<keyword evidence="5 9" id="KW-0653">Protein transport</keyword>
<dbReference type="GO" id="GO:0006605">
    <property type="term" value="P:protein targeting"/>
    <property type="evidence" value="ECO:0007669"/>
    <property type="project" value="UniProtKB-UniRule"/>
</dbReference>
<keyword evidence="4 9" id="KW-0812">Transmembrane</keyword>
<reference evidence="12" key="2">
    <citation type="submission" date="2017-06" db="EMBL/GenBank/DDBJ databases">
        <title>Whole genome sequence of Laribacter hongkongensis LHGZ1.</title>
        <authorList>
            <person name="Chen D."/>
            <person name="Wu H."/>
            <person name="Chen J."/>
        </authorList>
    </citation>
    <scope>NUCLEOTIDE SEQUENCE [LARGE SCALE GENOMIC DNA]</scope>
    <source>
        <strain evidence="12">LHGZ1</strain>
    </source>
</reference>
<keyword evidence="8 9" id="KW-0472">Membrane</keyword>
<keyword evidence="3 9" id="KW-1003">Cell membrane</keyword>
<dbReference type="OrthoDB" id="9806365at2"/>
<dbReference type="GO" id="GO:0005886">
    <property type="term" value="C:plasma membrane"/>
    <property type="evidence" value="ECO:0007669"/>
    <property type="project" value="UniProtKB-UniRule"/>
</dbReference>
<evidence type="ECO:0000256" key="9">
    <source>
        <dbReference type="HAMAP-Rule" id="MF_00422"/>
    </source>
</evidence>
<dbReference type="GO" id="GO:0065002">
    <property type="term" value="P:intracellular protein transmembrane transport"/>
    <property type="evidence" value="ECO:0007669"/>
    <property type="project" value="UniProtKB-UniRule"/>
</dbReference>